<gene>
    <name evidence="2" type="ORF">M153_7140002256</name>
</gene>
<dbReference type="AlphaFoldDB" id="A0A0R0M0E1"/>
<protein>
    <recommendedName>
        <fullName evidence="1">C2H2-type domain-containing protein</fullName>
    </recommendedName>
</protein>
<reference evidence="2 3" key="1">
    <citation type="submission" date="2015-07" db="EMBL/GenBank/DDBJ databases">
        <title>The genome of Pseudoloma neurophilia, a relevant intracellular parasite of the zebrafish.</title>
        <authorList>
            <person name="Ndikumana S."/>
            <person name="Pelin A."/>
            <person name="Sanders J."/>
            <person name="Corradi N."/>
        </authorList>
    </citation>
    <scope>NUCLEOTIDE SEQUENCE [LARGE SCALE GENOMIC DNA]</scope>
    <source>
        <strain evidence="2 3">MK1</strain>
    </source>
</reference>
<comment type="caution">
    <text evidence="2">The sequence shown here is derived from an EMBL/GenBank/DDBJ whole genome shotgun (WGS) entry which is preliminary data.</text>
</comment>
<feature type="domain" description="C2H2-type" evidence="1">
    <location>
        <begin position="200"/>
        <end position="221"/>
    </location>
</feature>
<evidence type="ECO:0000313" key="2">
    <source>
        <dbReference type="EMBL" id="KRH93621.1"/>
    </source>
</evidence>
<sequence length="422" mass="49826">MDKYFIEYSINPPFLERCYQRINPLYKSELLPVRSCCAIYIRAIESLDSSDLPDSLSIKGYQENSHARYYNIDLNIKFKDGKNKDETRIITHGCFDLTVLYVIAHIGTEKKFFVSEFYGCRMTRNGVILLNEMRLFTKNTFFKIKIEPSYKFTIKTLNYKSKDEEAALHYNWAANQKPKIKNPCLIELLGLEYTLEHIRCVFCFKLYTTVENLCQHINTLHYNYRAKIEKREDSVDKLKILRIYYQEMIDPTNFLSSNEEVIEGVTYLRAALSEISEDSSYKKDFVFCKKRTQTKTRTGPIASIVTSRFRTKEFDADPNNQALEFRYYHARKLSEIVDLKPRQIDLMVQWNDFIYLKKLKGRLPPIFSLASEFLTEFNDRNTLLDFLIVFYQKGLLGKAEILKLITKQLELSHQKVETNKFL</sequence>
<evidence type="ECO:0000313" key="3">
    <source>
        <dbReference type="Proteomes" id="UP000051530"/>
    </source>
</evidence>
<proteinExistence type="predicted"/>
<evidence type="ECO:0000259" key="1">
    <source>
        <dbReference type="PROSITE" id="PS00028"/>
    </source>
</evidence>
<dbReference type="EMBL" id="LGUB01000275">
    <property type="protein sequence ID" value="KRH93621.1"/>
    <property type="molecule type" value="Genomic_DNA"/>
</dbReference>
<dbReference type="OrthoDB" id="2190774at2759"/>
<organism evidence="2 3">
    <name type="scientific">Pseudoloma neurophilia</name>
    <dbReference type="NCBI Taxonomy" id="146866"/>
    <lineage>
        <taxon>Eukaryota</taxon>
        <taxon>Fungi</taxon>
        <taxon>Fungi incertae sedis</taxon>
        <taxon>Microsporidia</taxon>
        <taxon>Pseudoloma</taxon>
    </lineage>
</organism>
<accession>A0A0R0M0E1</accession>
<dbReference type="PROSITE" id="PS00028">
    <property type="entry name" value="ZINC_FINGER_C2H2_1"/>
    <property type="match status" value="1"/>
</dbReference>
<name>A0A0R0M0E1_9MICR</name>
<dbReference type="VEuPathDB" id="MicrosporidiaDB:M153_7140002256"/>
<dbReference type="Proteomes" id="UP000051530">
    <property type="component" value="Unassembled WGS sequence"/>
</dbReference>
<dbReference type="InterPro" id="IPR013087">
    <property type="entry name" value="Znf_C2H2_type"/>
</dbReference>
<keyword evidence="3" id="KW-1185">Reference proteome</keyword>